<accession>J9CI92</accession>
<gene>
    <name evidence="3" type="ORF">EVA_12116</name>
</gene>
<sequence length="80" mass="9365">MFHFIKSIFILLILIFIAGIAIIIGYIHNLFKTNKRTSRNQESSSSLNEQSSDKEEKHHSMNKKKVFSKDEGEYVDFEEI</sequence>
<keyword evidence="2" id="KW-1133">Transmembrane helix</keyword>
<evidence type="ECO:0000256" key="1">
    <source>
        <dbReference type="SAM" id="MobiDB-lite"/>
    </source>
</evidence>
<organism evidence="3">
    <name type="scientific">gut metagenome</name>
    <dbReference type="NCBI Taxonomy" id="749906"/>
    <lineage>
        <taxon>unclassified sequences</taxon>
        <taxon>metagenomes</taxon>
        <taxon>organismal metagenomes</taxon>
    </lineage>
</organism>
<name>J9CI92_9ZZZZ</name>
<keyword evidence="2" id="KW-0812">Transmembrane</keyword>
<comment type="caution">
    <text evidence="3">The sequence shown here is derived from an EMBL/GenBank/DDBJ whole genome shotgun (WGS) entry which is preliminary data.</text>
</comment>
<proteinExistence type="predicted"/>
<feature type="compositionally biased region" description="Low complexity" evidence="1">
    <location>
        <begin position="40"/>
        <end position="50"/>
    </location>
</feature>
<keyword evidence="2" id="KW-0472">Membrane</keyword>
<feature type="region of interest" description="Disordered" evidence="1">
    <location>
        <begin position="36"/>
        <end position="80"/>
    </location>
</feature>
<evidence type="ECO:0000256" key="2">
    <source>
        <dbReference type="SAM" id="Phobius"/>
    </source>
</evidence>
<feature type="transmembrane region" description="Helical" evidence="2">
    <location>
        <begin position="6"/>
        <end position="27"/>
    </location>
</feature>
<reference evidence="3" key="1">
    <citation type="journal article" date="2012" name="PLoS ONE">
        <title>Gene sets for utilization of primary and secondary nutrition supplies in the distal gut of endangered iberian lynx.</title>
        <authorList>
            <person name="Alcaide M."/>
            <person name="Messina E."/>
            <person name="Richter M."/>
            <person name="Bargiela R."/>
            <person name="Peplies J."/>
            <person name="Huws S.A."/>
            <person name="Newbold C.J."/>
            <person name="Golyshin P.N."/>
            <person name="Simon M.A."/>
            <person name="Lopez G."/>
            <person name="Yakimov M.M."/>
            <person name="Ferrer M."/>
        </authorList>
    </citation>
    <scope>NUCLEOTIDE SEQUENCE</scope>
</reference>
<dbReference type="AlphaFoldDB" id="J9CI92"/>
<dbReference type="InterPro" id="IPR032272">
    <property type="entry name" value="DUF4834"/>
</dbReference>
<dbReference type="Pfam" id="PF16118">
    <property type="entry name" value="DUF4834"/>
    <property type="match status" value="1"/>
</dbReference>
<protein>
    <submittedName>
        <fullName evidence="3">Uncharacterized protein</fullName>
    </submittedName>
</protein>
<evidence type="ECO:0000313" key="3">
    <source>
        <dbReference type="EMBL" id="EJW99775.1"/>
    </source>
</evidence>
<dbReference type="EMBL" id="AMCI01003656">
    <property type="protein sequence ID" value="EJW99775.1"/>
    <property type="molecule type" value="Genomic_DNA"/>
</dbReference>